<dbReference type="PANTHER" id="PTHR10773:SF19">
    <property type="match status" value="1"/>
</dbReference>
<accession>A0A6P7FZ14</accession>
<proteinExistence type="predicted"/>
<dbReference type="Pfam" id="PF25273">
    <property type="entry name" value="DUF7869"/>
    <property type="match status" value="1"/>
</dbReference>
<name>A0A6P7FZ14_DIAVI</name>
<gene>
    <name evidence="2" type="primary">LOC114334216</name>
</gene>
<protein>
    <submittedName>
        <fullName evidence="2">Uncharacterized protein LOC114334216</fullName>
    </submittedName>
</protein>
<feature type="domain" description="DUF7869" evidence="1">
    <location>
        <begin position="130"/>
        <end position="285"/>
    </location>
</feature>
<dbReference type="RefSeq" id="XP_028140052.1">
    <property type="nucleotide sequence ID" value="XM_028284251.1"/>
</dbReference>
<evidence type="ECO:0000259" key="1">
    <source>
        <dbReference type="Pfam" id="PF25273"/>
    </source>
</evidence>
<organism evidence="2">
    <name type="scientific">Diabrotica virgifera virgifera</name>
    <name type="common">western corn rootworm</name>
    <dbReference type="NCBI Taxonomy" id="50390"/>
    <lineage>
        <taxon>Eukaryota</taxon>
        <taxon>Metazoa</taxon>
        <taxon>Ecdysozoa</taxon>
        <taxon>Arthropoda</taxon>
        <taxon>Hexapoda</taxon>
        <taxon>Insecta</taxon>
        <taxon>Pterygota</taxon>
        <taxon>Neoptera</taxon>
        <taxon>Endopterygota</taxon>
        <taxon>Coleoptera</taxon>
        <taxon>Polyphaga</taxon>
        <taxon>Cucujiformia</taxon>
        <taxon>Chrysomeloidea</taxon>
        <taxon>Chrysomelidae</taxon>
        <taxon>Galerucinae</taxon>
        <taxon>Diabroticina</taxon>
        <taxon>Diabroticites</taxon>
        <taxon>Diabrotica</taxon>
    </lineage>
</organism>
<dbReference type="PANTHER" id="PTHR10773">
    <property type="entry name" value="DNA-DIRECTED RNA POLYMERASES I, II, AND III SUBUNIT RPABC2"/>
    <property type="match status" value="1"/>
</dbReference>
<reference evidence="2" key="1">
    <citation type="submission" date="2025-08" db="UniProtKB">
        <authorList>
            <consortium name="RefSeq"/>
        </authorList>
    </citation>
    <scope>IDENTIFICATION</scope>
    <source>
        <tissue evidence="2">Whole insect</tissue>
    </source>
</reference>
<dbReference type="AlphaFoldDB" id="A0A6P7FZ14"/>
<dbReference type="InterPro" id="IPR057191">
    <property type="entry name" value="DUF7869"/>
</dbReference>
<dbReference type="InParanoid" id="A0A6P7FZ14"/>
<evidence type="ECO:0000313" key="2">
    <source>
        <dbReference type="RefSeq" id="XP_028140052.1"/>
    </source>
</evidence>
<sequence>MEDNRGCHSNHVHVDDALKTAAKAFIEDIPKIESHYIRANSKRHYIDGSKTISDIHRDYVQHCKNNNVGFVNYIMFYRIFTQDFYISFFIPKKDTCELCEAYKNYYKSKLNVLNLTIYDLKTHFVESYVWDESQAHRGVNEIATCVFKYLQKNSDGDKPVDVVFYSYNCDGQQKNKFMMAMHLYAFQKYPNIKTITHKYLIKGHTQNESDSVHSQIERQTKRQLRSGPIYTPEGFIGAIKAARKKSEPIYYVNEMCFEYICDWKAAANQMNFVLQKDDEKNTVKMTEIKVFKVVKDEPEALYFKTSYAAKVFKRAVVIKKKSDFTFRLKKAFDIKPGLAERKKQDLLSLLNSSHIPGYYRGFYESL</sequence>